<dbReference type="GeneID" id="68860845"/>
<reference evidence="2" key="1">
    <citation type="submission" date="2020-11" db="EMBL/GenBank/DDBJ databases">
        <title>Carbohydrate-dependent, anaerobic sulfur respiration: A novel catabolism in halophilic archaea.</title>
        <authorList>
            <person name="Sorokin D.Y."/>
            <person name="Messina E."/>
            <person name="Smedile F."/>
            <person name="La Cono V."/>
            <person name="Hallsworth J.E."/>
            <person name="Yakimov M.M."/>
        </authorList>
    </citation>
    <scope>NUCLEOTIDE SEQUENCE</scope>
    <source>
        <strain evidence="2">HSR-Bgl</strain>
    </source>
</reference>
<dbReference type="EMBL" id="CP064789">
    <property type="protein sequence ID" value="QSG11733.1"/>
    <property type="molecule type" value="Genomic_DNA"/>
</dbReference>
<dbReference type="InterPro" id="IPR006311">
    <property type="entry name" value="TAT_signal"/>
</dbReference>
<organism evidence="2 3">
    <name type="scientific">Halapricum desulfuricans</name>
    <dbReference type="NCBI Taxonomy" id="2841257"/>
    <lineage>
        <taxon>Archaea</taxon>
        <taxon>Methanobacteriati</taxon>
        <taxon>Methanobacteriota</taxon>
        <taxon>Stenosarchaea group</taxon>
        <taxon>Halobacteria</taxon>
        <taxon>Halobacteriales</taxon>
        <taxon>Haloarculaceae</taxon>
        <taxon>Halapricum</taxon>
    </lineage>
</organism>
<dbReference type="PROSITE" id="PS51318">
    <property type="entry name" value="TAT"/>
    <property type="match status" value="1"/>
</dbReference>
<feature type="compositionally biased region" description="Basic and acidic residues" evidence="1">
    <location>
        <begin position="111"/>
        <end position="123"/>
    </location>
</feature>
<name>A0A897NLB4_9EURY</name>
<evidence type="ECO:0000313" key="2">
    <source>
        <dbReference type="EMBL" id="QSG11733.1"/>
    </source>
</evidence>
<gene>
    <name evidence="2" type="ORF">HSBGL_1311</name>
</gene>
<accession>A0A897NLB4</accession>
<feature type="region of interest" description="Disordered" evidence="1">
    <location>
        <begin position="111"/>
        <end position="130"/>
    </location>
</feature>
<evidence type="ECO:0000313" key="3">
    <source>
        <dbReference type="Proteomes" id="UP000663305"/>
    </source>
</evidence>
<dbReference type="AlphaFoldDB" id="A0A897NLB4"/>
<protein>
    <submittedName>
        <fullName evidence="2">M73 family secreted endopeptidase</fullName>
    </submittedName>
</protein>
<dbReference type="Proteomes" id="UP000663305">
    <property type="component" value="Chromosome"/>
</dbReference>
<proteinExistence type="predicted"/>
<evidence type="ECO:0000256" key="1">
    <source>
        <dbReference type="SAM" id="MobiDB-lite"/>
    </source>
</evidence>
<sequence length="244" mass="25874">MKHNRNLTRRKLLLGLGALGVSTAGGFAIVTEPARALDHTTTDGNGLVLDWAATRNGGDDSGSVTDTGSTFSYSALNLMPGDSGTLTVEMSLTDGTADSFPQFAFELTRTDENDLTDPEREAGDDTPDEGELQNYLDVKIFYDTGTLGVDMWGATNGEQDLGEGLIDPDAEGTLAEVADALPDKDDVEWLTLDAEPTTSGADPLTDNNTVAVSFGWVFARSGAINATQTDSVSFDLNFYVAEVE</sequence>
<dbReference type="RefSeq" id="WP_229126286.1">
    <property type="nucleotide sequence ID" value="NZ_CP064789.1"/>
</dbReference>